<evidence type="ECO:0000313" key="3">
    <source>
        <dbReference type="Proteomes" id="UP000613768"/>
    </source>
</evidence>
<dbReference type="SUPFAM" id="SSF51395">
    <property type="entry name" value="FMN-linked oxidoreductases"/>
    <property type="match status" value="1"/>
</dbReference>
<organism evidence="2 3">
    <name type="scientific">Pseudomarimonas arenosa</name>
    <dbReference type="NCBI Taxonomy" id="2774145"/>
    <lineage>
        <taxon>Bacteria</taxon>
        <taxon>Pseudomonadati</taxon>
        <taxon>Pseudomonadota</taxon>
        <taxon>Gammaproteobacteria</taxon>
        <taxon>Lysobacterales</taxon>
        <taxon>Lysobacteraceae</taxon>
        <taxon>Pseudomarimonas</taxon>
    </lineage>
</organism>
<dbReference type="Proteomes" id="UP000613768">
    <property type="component" value="Unassembled WGS sequence"/>
</dbReference>
<dbReference type="RefSeq" id="WP_192028713.1">
    <property type="nucleotide sequence ID" value="NZ_JACYTR010000008.1"/>
</dbReference>
<dbReference type="InterPro" id="IPR013785">
    <property type="entry name" value="Aldolase_TIM"/>
</dbReference>
<sequence>MSSTSSAPVAPALSWRPGPQLPAFSGAALLSSAQQVRASMAVIRRSDDGAVGIGIDGHLSSAVPSKAGFDLIGQLPPLYPEWLGDRGFCEAHRLRFPYVAGAMANGIASVAMVEAIAEQGGLAFFGAAGLSAARVEASIVELNARLQRSGKSWGVNLIHSPSEPALELALAEMFLRHGVRNVEASAYMALTPAIVYYAAKGLHTDPSGRILRLNRVIAKVSREEVARRFLLPPPLAMLDSLREQGRLSELEIKLAAQISIAEDITVESDSGGHTDNRPLAALLPSVAVLREEIRRQQGYSMPIRIGAAGGLGTPSAVAAAFAMGAAYVQTGSVNQACVESGLHASGRAMLAQAGMADVTMAPAADMFEMGVDVQVLKRGSLFATRARKLYELYRSFPSLAAIPAEEREKVERTQLRASFDEAWASTREFWQQRDPAQVERAERDPKHQMALVFRAYLGLSSRWAIDGIDARSSDYQIWCGPAMGAFNRWVTGSFLEAPEQRTVGQVMLNLMEGAAVVTRAQQLRSFGVAMPETGFDFRPRPLC</sequence>
<dbReference type="Gene3D" id="3.20.20.70">
    <property type="entry name" value="Aldolase class I"/>
    <property type="match status" value="2"/>
</dbReference>
<comment type="caution">
    <text evidence="2">The sequence shown here is derived from an EMBL/GenBank/DDBJ whole genome shotgun (WGS) entry which is preliminary data.</text>
</comment>
<dbReference type="NCBIfam" id="TIGR02814">
    <property type="entry name" value="pfaD_fam"/>
    <property type="match status" value="1"/>
</dbReference>
<reference evidence="2 3" key="1">
    <citation type="submission" date="2020-09" db="EMBL/GenBank/DDBJ databases">
        <title>Pseudoxanthomonas sp. CAU 1598 isolated from sand of Yaerae Beach.</title>
        <authorList>
            <person name="Kim W."/>
        </authorList>
    </citation>
    <scope>NUCLEOTIDE SEQUENCE [LARGE SCALE GENOMIC DNA]</scope>
    <source>
        <strain evidence="2 3">CAU 1598</strain>
    </source>
</reference>
<dbReference type="AlphaFoldDB" id="A0AAW3ZH72"/>
<dbReference type="InterPro" id="IPR014179">
    <property type="entry name" value="PfaD-like_TIM-barrel"/>
</dbReference>
<dbReference type="Pfam" id="PF21607">
    <property type="entry name" value="FabD_helical_ins"/>
    <property type="match status" value="1"/>
</dbReference>
<gene>
    <name evidence="2" type="ORF">IFO71_06415</name>
</gene>
<keyword evidence="3" id="KW-1185">Reference proteome</keyword>
<dbReference type="Pfam" id="PF03060">
    <property type="entry name" value="NMO"/>
    <property type="match status" value="1"/>
</dbReference>
<dbReference type="EMBL" id="JACYTR010000008">
    <property type="protein sequence ID" value="MBD8525373.1"/>
    <property type="molecule type" value="Genomic_DNA"/>
</dbReference>
<dbReference type="InterPro" id="IPR049489">
    <property type="entry name" value="FabD-like_helical_ins"/>
</dbReference>
<feature type="domain" description="[Acyl-carrier-protein] S-malonyltransferase-like inserted helical" evidence="1">
    <location>
        <begin position="397"/>
        <end position="475"/>
    </location>
</feature>
<evidence type="ECO:0000313" key="2">
    <source>
        <dbReference type="EMBL" id="MBD8525373.1"/>
    </source>
</evidence>
<name>A0AAW3ZH72_9GAMM</name>
<accession>A0AAW3ZH72</accession>
<proteinExistence type="predicted"/>
<dbReference type="PANTHER" id="PTHR32332:SF20">
    <property type="entry name" value="2-NITROPROPANE DIOXYGENASE-LIKE PROTEIN"/>
    <property type="match status" value="1"/>
</dbReference>
<dbReference type="PANTHER" id="PTHR32332">
    <property type="entry name" value="2-NITROPROPANE DIOXYGENASE"/>
    <property type="match status" value="1"/>
</dbReference>
<protein>
    <submittedName>
        <fullName evidence="2">PfaD family polyunsaturated fatty acid/polyketide biosynthesis protein</fullName>
    </submittedName>
</protein>
<evidence type="ECO:0000259" key="1">
    <source>
        <dbReference type="Pfam" id="PF21607"/>
    </source>
</evidence>